<dbReference type="InterPro" id="IPR016156">
    <property type="entry name" value="FAD/NAD-linked_Rdtase_dimer_sf"/>
</dbReference>
<dbReference type="EMBL" id="QGGB01000004">
    <property type="protein sequence ID" value="PWN07213.1"/>
    <property type="molecule type" value="Genomic_DNA"/>
</dbReference>
<evidence type="ECO:0000259" key="7">
    <source>
        <dbReference type="Pfam" id="PF02852"/>
    </source>
</evidence>
<evidence type="ECO:0000313" key="10">
    <source>
        <dbReference type="Proteomes" id="UP000245533"/>
    </source>
</evidence>
<dbReference type="RefSeq" id="WP_109645856.1">
    <property type="nucleotide sequence ID" value="NZ_QGGB01000004.1"/>
</dbReference>
<evidence type="ECO:0000259" key="8">
    <source>
        <dbReference type="Pfam" id="PF07992"/>
    </source>
</evidence>
<reference evidence="9 10" key="1">
    <citation type="submission" date="2018-05" db="EMBL/GenBank/DDBJ databases">
        <title>Rhodohalobacter halophilus gen. nov., sp. nov., a moderately halophilic member of the family Balneolaceae.</title>
        <authorList>
            <person name="Liu Z.-W."/>
        </authorList>
    </citation>
    <scope>NUCLEOTIDE SEQUENCE [LARGE SCALE GENOMIC DNA]</scope>
    <source>
        <strain evidence="9 10">8A47</strain>
    </source>
</reference>
<feature type="binding site" evidence="5">
    <location>
        <begin position="182"/>
        <end position="189"/>
    </location>
    <ligand>
        <name>NAD(+)</name>
        <dbReference type="ChEBI" id="CHEBI:57540"/>
    </ligand>
</feature>
<name>A0A316TRG8_9BACT</name>
<dbReference type="InterPro" id="IPR023753">
    <property type="entry name" value="FAD/NAD-binding_dom"/>
</dbReference>
<accession>A0A316TRG8</accession>
<dbReference type="GO" id="GO:0003955">
    <property type="term" value="F:NAD(P)H dehydrogenase (quinone) activity"/>
    <property type="evidence" value="ECO:0007669"/>
    <property type="project" value="TreeGrafter"/>
</dbReference>
<dbReference type="GO" id="GO:0050660">
    <property type="term" value="F:flavin adenine dinucleotide binding"/>
    <property type="evidence" value="ECO:0007669"/>
    <property type="project" value="TreeGrafter"/>
</dbReference>
<dbReference type="PRINTS" id="PR00368">
    <property type="entry name" value="FADPNR"/>
</dbReference>
<evidence type="ECO:0000256" key="6">
    <source>
        <dbReference type="PIRSR" id="PIRSR000350-4"/>
    </source>
</evidence>
<comment type="similarity">
    <text evidence="1">Belongs to the class-I pyridine nucleotide-disulfide oxidoreductase family.</text>
</comment>
<dbReference type="InterPro" id="IPR001100">
    <property type="entry name" value="Pyr_nuc-diS_OxRdtase"/>
</dbReference>
<dbReference type="AlphaFoldDB" id="A0A316TRG8"/>
<evidence type="ECO:0000256" key="3">
    <source>
        <dbReference type="ARBA" id="ARBA00022827"/>
    </source>
</evidence>
<evidence type="ECO:0000256" key="4">
    <source>
        <dbReference type="ARBA" id="ARBA00023002"/>
    </source>
</evidence>
<keyword evidence="5" id="KW-0520">NAD</keyword>
<gene>
    <name evidence="9" type="ORF">DDZ15_05280</name>
</gene>
<dbReference type="FunFam" id="3.30.390.30:FF:000001">
    <property type="entry name" value="Dihydrolipoyl dehydrogenase"/>
    <property type="match status" value="1"/>
</dbReference>
<dbReference type="PANTHER" id="PTHR43014">
    <property type="entry name" value="MERCURIC REDUCTASE"/>
    <property type="match status" value="1"/>
</dbReference>
<feature type="domain" description="Pyridine nucleotide-disulphide oxidoreductase dimerisation" evidence="7">
    <location>
        <begin position="347"/>
        <end position="448"/>
    </location>
</feature>
<dbReference type="OrthoDB" id="9800167at2"/>
<evidence type="ECO:0000313" key="9">
    <source>
        <dbReference type="EMBL" id="PWN07213.1"/>
    </source>
</evidence>
<evidence type="ECO:0000256" key="5">
    <source>
        <dbReference type="PIRSR" id="PIRSR000350-3"/>
    </source>
</evidence>
<dbReference type="Gene3D" id="3.30.390.30">
    <property type="match status" value="1"/>
</dbReference>
<feature type="binding site" evidence="5">
    <location>
        <position position="272"/>
    </location>
    <ligand>
        <name>NAD(+)</name>
        <dbReference type="ChEBI" id="CHEBI:57540"/>
    </ligand>
</feature>
<dbReference type="PRINTS" id="PR00411">
    <property type="entry name" value="PNDRDTASEI"/>
</dbReference>
<comment type="cofactor">
    <cofactor evidence="5">
        <name>FAD</name>
        <dbReference type="ChEBI" id="CHEBI:57692"/>
    </cofactor>
    <text evidence="5">Binds 1 FAD per subunit.</text>
</comment>
<dbReference type="InterPro" id="IPR036188">
    <property type="entry name" value="FAD/NAD-bd_sf"/>
</dbReference>
<dbReference type="Pfam" id="PF02852">
    <property type="entry name" value="Pyr_redox_dim"/>
    <property type="match status" value="1"/>
</dbReference>
<keyword evidence="10" id="KW-1185">Reference proteome</keyword>
<dbReference type="Proteomes" id="UP000245533">
    <property type="component" value="Unassembled WGS sequence"/>
</dbReference>
<evidence type="ECO:0000256" key="2">
    <source>
        <dbReference type="ARBA" id="ARBA00022630"/>
    </source>
</evidence>
<organism evidence="9 10">
    <name type="scientific">Rhodohalobacter mucosus</name>
    <dbReference type="NCBI Taxonomy" id="2079485"/>
    <lineage>
        <taxon>Bacteria</taxon>
        <taxon>Pseudomonadati</taxon>
        <taxon>Balneolota</taxon>
        <taxon>Balneolia</taxon>
        <taxon>Balneolales</taxon>
        <taxon>Balneolaceae</taxon>
        <taxon>Rhodohalobacter</taxon>
    </lineage>
</organism>
<keyword evidence="4" id="KW-0560">Oxidoreductase</keyword>
<dbReference type="SUPFAM" id="SSF51905">
    <property type="entry name" value="FAD/NAD(P)-binding domain"/>
    <property type="match status" value="1"/>
</dbReference>
<feature type="binding site" evidence="5">
    <location>
        <position position="312"/>
    </location>
    <ligand>
        <name>FAD</name>
        <dbReference type="ChEBI" id="CHEBI:57692"/>
    </ligand>
</feature>
<keyword evidence="3 5" id="KW-0274">FAD</keyword>
<feature type="disulfide bond" description="Redox-active" evidence="6">
    <location>
        <begin position="42"/>
        <end position="47"/>
    </location>
</feature>
<evidence type="ECO:0000256" key="1">
    <source>
        <dbReference type="ARBA" id="ARBA00007532"/>
    </source>
</evidence>
<dbReference type="Gene3D" id="3.50.50.60">
    <property type="entry name" value="FAD/NAD(P)-binding domain"/>
    <property type="match status" value="2"/>
</dbReference>
<keyword evidence="2" id="KW-0285">Flavoprotein</keyword>
<dbReference type="Pfam" id="PF07992">
    <property type="entry name" value="Pyr_redox_2"/>
    <property type="match status" value="1"/>
</dbReference>
<dbReference type="InterPro" id="IPR004099">
    <property type="entry name" value="Pyr_nucl-diS_OxRdtase_dimer"/>
</dbReference>
<dbReference type="PANTHER" id="PTHR43014:SF2">
    <property type="entry name" value="MERCURIC REDUCTASE"/>
    <property type="match status" value="1"/>
</dbReference>
<feature type="binding site" evidence="5">
    <location>
        <position position="51"/>
    </location>
    <ligand>
        <name>FAD</name>
        <dbReference type="ChEBI" id="CHEBI:57692"/>
    </ligand>
</feature>
<protein>
    <submittedName>
        <fullName evidence="9">Mercuric reductase</fullName>
    </submittedName>
</protein>
<sequence>MKYDYDAMVIGGGAAGLTTAGIAANFGAKTVMIERERLGGDCTWTGCVPSKTLIKAASVIHHMREGEKYGLRMDAAKTDTAGVMKHVDNVRREIYEDADRPEIFEEMGIEVVFGSAAFTDDHTVQITDENGVITTLSARYIFICTGARAFVPPIPGLDGVKYLTNESLFEIDNLPGKLIVVGGGPIGSEMSQSFQRLGTEVHLVDMAPGILINDDREMSDILKMKMEQEGVTFHLNAAVKRVEQMGDSISVYFEADGKAESISAESVLLATGRKANIDALNLDAAGVTYDSSGITVNDACRTNKSHIYAVGDVTGRYQFTHMCEHMAKVAASNALIKVPMKIDKKHVPWVTYTDPEIGQIGATEKELKDKGVTYETYRFPFSKIDRAVTDGVPEGLIKVHAKKWSGRILGASVAGAHAGEMISQYALAMRNGVSLREFADTIHPYPSYGLGARRAADQWYIKNQSESLVKWIKRIFRYRGEIPDYSNPDRIV</sequence>
<keyword evidence="5" id="KW-0547">Nucleotide-binding</keyword>
<dbReference type="SUPFAM" id="SSF55424">
    <property type="entry name" value="FAD/NAD-linked reductases, dimerisation (C-terminal) domain"/>
    <property type="match status" value="1"/>
</dbReference>
<proteinExistence type="inferred from homology"/>
<feature type="domain" description="FAD/NAD(P)-binding" evidence="8">
    <location>
        <begin position="5"/>
        <end position="326"/>
    </location>
</feature>
<dbReference type="PIRSF" id="PIRSF000350">
    <property type="entry name" value="Mercury_reductase_MerA"/>
    <property type="match status" value="1"/>
</dbReference>
<comment type="caution">
    <text evidence="9">The sequence shown here is derived from an EMBL/GenBank/DDBJ whole genome shotgun (WGS) entry which is preliminary data.</text>
</comment>